<keyword evidence="11" id="KW-0325">Glycoprotein</keyword>
<dbReference type="STRING" id="9669.ENSMPUP00000006255"/>
<feature type="transmembrane region" description="Helical" evidence="13">
    <location>
        <begin position="262"/>
        <end position="283"/>
    </location>
</feature>
<keyword evidence="9 13" id="KW-0472">Membrane</keyword>
<dbReference type="EMBL" id="AEYP01089872">
    <property type="status" value="NOT_ANNOTATED_CDS"/>
    <property type="molecule type" value="Genomic_DNA"/>
</dbReference>
<evidence type="ECO:0000256" key="7">
    <source>
        <dbReference type="ARBA" id="ARBA00022989"/>
    </source>
</evidence>
<dbReference type="OMA" id="PSICRWM"/>
<feature type="transmembrane region" description="Helical" evidence="13">
    <location>
        <begin position="129"/>
        <end position="148"/>
    </location>
</feature>
<comment type="similarity">
    <text evidence="3 13">Belongs to the G-protein coupled receptor 1 family.</text>
</comment>
<evidence type="ECO:0000256" key="2">
    <source>
        <dbReference type="ARBA" id="ARBA00004651"/>
    </source>
</evidence>
<dbReference type="PRINTS" id="PR01534">
    <property type="entry name" value="VOMERONASL1R"/>
</dbReference>
<accession>M3Y4K4</accession>
<dbReference type="GO" id="GO:0016503">
    <property type="term" value="F:pheromone receptor activity"/>
    <property type="evidence" value="ECO:0007669"/>
    <property type="project" value="InterPro"/>
</dbReference>
<dbReference type="Ensembl" id="ENSMPUT00000006364.1">
    <property type="protein sequence ID" value="ENSMPUP00000006255.1"/>
    <property type="gene ID" value="ENSMPUG00000006309.1"/>
</dbReference>
<feature type="transmembrane region" description="Helical" evidence="13">
    <location>
        <begin position="231"/>
        <end position="256"/>
    </location>
</feature>
<reference evidence="14" key="1">
    <citation type="submission" date="2024-06" db="UniProtKB">
        <authorList>
            <consortium name="Ensembl"/>
        </authorList>
    </citation>
    <scope>IDENTIFICATION</scope>
</reference>
<evidence type="ECO:0000256" key="5">
    <source>
        <dbReference type="ARBA" id="ARBA00022507"/>
    </source>
</evidence>
<proteinExistence type="inferred from homology"/>
<dbReference type="GO" id="GO:0005886">
    <property type="term" value="C:plasma membrane"/>
    <property type="evidence" value="ECO:0007669"/>
    <property type="project" value="UniProtKB-SubCell"/>
</dbReference>
<dbReference type="GO" id="GO:0019236">
    <property type="term" value="P:response to pheromone"/>
    <property type="evidence" value="ECO:0007669"/>
    <property type="project" value="UniProtKB-KW"/>
</dbReference>
<dbReference type="Gene3D" id="1.20.1070.10">
    <property type="entry name" value="Rhodopsin 7-helix transmembrane proteins"/>
    <property type="match status" value="1"/>
</dbReference>
<comment type="function">
    <text evidence="1">Putative pheromone receptor.</text>
</comment>
<feature type="transmembrane region" description="Helical" evidence="13">
    <location>
        <begin position="184"/>
        <end position="205"/>
    </location>
</feature>
<dbReference type="PANTHER" id="PTHR24062">
    <property type="entry name" value="VOMERONASAL TYPE-1 RECEPTOR"/>
    <property type="match status" value="1"/>
</dbReference>
<keyword evidence="7 13" id="KW-1133">Transmembrane helix</keyword>
<evidence type="ECO:0000256" key="4">
    <source>
        <dbReference type="ARBA" id="ARBA00022475"/>
    </source>
</evidence>
<evidence type="ECO:0000256" key="10">
    <source>
        <dbReference type="ARBA" id="ARBA00023170"/>
    </source>
</evidence>
<evidence type="ECO:0000313" key="14">
    <source>
        <dbReference type="Ensembl" id="ENSMPUP00000006255.1"/>
    </source>
</evidence>
<protein>
    <recommendedName>
        <fullName evidence="13">Vomeronasal type-1 receptor</fullName>
    </recommendedName>
</protein>
<dbReference type="AlphaFoldDB" id="M3Y4K4"/>
<sequence length="311" mass="35177">IDVMGSFKLEIGIIFLIQTGVGILGNSFLFGLYNFPLFTGHKLKSKDLILNQLVLANSLVLFSKGIPQTVAAFGWKYFLDDIGCKVVFYVHRVGRGVSLSITYLLSGYQVFKIHSSICKVMELRVSPKLIGFCYFIWWILHLLLNIYVPLRMTGPLNSKNLSLRKTHIYCSGLPQDKFIGSLNATIFVCLSLMVWASGPMVLVLLRHKKQVQHIHSLSGCPRPSHEDRATCTILILGNSFVCCYLSSILSLCLVLILSPDQWLVNTAVFVTSCFLTFSPFVLISSDMRDSQFCFTCWTRQKVNFQECRKDF</sequence>
<keyword evidence="12 13" id="KW-0807">Transducer</keyword>
<evidence type="ECO:0000256" key="12">
    <source>
        <dbReference type="ARBA" id="ARBA00023224"/>
    </source>
</evidence>
<evidence type="ECO:0000256" key="13">
    <source>
        <dbReference type="RuleBase" id="RU364061"/>
    </source>
</evidence>
<keyword evidence="10 13" id="KW-0675">Receptor</keyword>
<evidence type="ECO:0000256" key="6">
    <source>
        <dbReference type="ARBA" id="ARBA00022692"/>
    </source>
</evidence>
<evidence type="ECO:0000256" key="3">
    <source>
        <dbReference type="ARBA" id="ARBA00010663"/>
    </source>
</evidence>
<dbReference type="GeneTree" id="ENSGT00960000186612"/>
<feature type="transmembrane region" description="Helical" evidence="13">
    <location>
        <begin position="12"/>
        <end position="36"/>
    </location>
</feature>
<dbReference type="InParanoid" id="M3Y4K4"/>
<name>M3Y4K4_MUSPF</name>
<keyword evidence="4 13" id="KW-1003">Cell membrane</keyword>
<dbReference type="Pfam" id="PF03402">
    <property type="entry name" value="V1R"/>
    <property type="match status" value="1"/>
</dbReference>
<organism evidence="14">
    <name type="scientific">Mustela putorius furo</name>
    <name type="common">European domestic ferret</name>
    <name type="synonym">Mustela furo</name>
    <dbReference type="NCBI Taxonomy" id="9669"/>
    <lineage>
        <taxon>Eukaryota</taxon>
        <taxon>Metazoa</taxon>
        <taxon>Chordata</taxon>
        <taxon>Craniata</taxon>
        <taxon>Vertebrata</taxon>
        <taxon>Euteleostomi</taxon>
        <taxon>Mammalia</taxon>
        <taxon>Eutheria</taxon>
        <taxon>Laurasiatheria</taxon>
        <taxon>Carnivora</taxon>
        <taxon>Caniformia</taxon>
        <taxon>Musteloidea</taxon>
        <taxon>Mustelidae</taxon>
        <taxon>Mustelinae</taxon>
        <taxon>Mustela</taxon>
    </lineage>
</organism>
<dbReference type="SUPFAM" id="SSF81321">
    <property type="entry name" value="Family A G protein-coupled receptor-like"/>
    <property type="match status" value="1"/>
</dbReference>
<evidence type="ECO:0000256" key="11">
    <source>
        <dbReference type="ARBA" id="ARBA00023180"/>
    </source>
</evidence>
<dbReference type="HOGENOM" id="CLU_058641_1_0_1"/>
<evidence type="ECO:0000256" key="8">
    <source>
        <dbReference type="ARBA" id="ARBA00023040"/>
    </source>
</evidence>
<dbReference type="FunFam" id="1.20.1070.10:FF:000033">
    <property type="entry name" value="Vomeronasal type-1 receptor"/>
    <property type="match status" value="1"/>
</dbReference>
<keyword evidence="5 13" id="KW-0589">Pheromone response</keyword>
<evidence type="ECO:0000256" key="1">
    <source>
        <dbReference type="ARBA" id="ARBA00003878"/>
    </source>
</evidence>
<dbReference type="eggNOG" id="ENOG502RD1P">
    <property type="taxonomic scope" value="Eukaryota"/>
</dbReference>
<comment type="subcellular location">
    <subcellularLocation>
        <location evidence="2 13">Cell membrane</location>
        <topology evidence="2 13">Multi-pass membrane protein</topology>
    </subcellularLocation>
</comment>
<evidence type="ECO:0000256" key="9">
    <source>
        <dbReference type="ARBA" id="ARBA00023136"/>
    </source>
</evidence>
<keyword evidence="6 13" id="KW-0812">Transmembrane</keyword>
<keyword evidence="8 13" id="KW-0297">G-protein coupled receptor</keyword>
<dbReference type="InterPro" id="IPR004072">
    <property type="entry name" value="Vmron_rcpt_1"/>
</dbReference>